<gene>
    <name evidence="7 9" type="primary">rplI</name>
    <name evidence="9" type="ORF">TPER_HE00485</name>
</gene>
<dbReference type="HAMAP" id="MF_00503">
    <property type="entry name" value="Ribosomal_bL9"/>
    <property type="match status" value="1"/>
</dbReference>
<keyword evidence="5 7" id="KW-0687">Ribonucleoprotein</keyword>
<dbReference type="InterPro" id="IPR020069">
    <property type="entry name" value="Ribosomal_bL9_C"/>
</dbReference>
<dbReference type="SUPFAM" id="SSF55658">
    <property type="entry name" value="L9 N-domain-like"/>
    <property type="match status" value="1"/>
</dbReference>
<evidence type="ECO:0000256" key="4">
    <source>
        <dbReference type="ARBA" id="ARBA00022980"/>
    </source>
</evidence>
<dbReference type="PANTHER" id="PTHR21368">
    <property type="entry name" value="50S RIBOSOMAL PROTEIN L9"/>
    <property type="match status" value="1"/>
</dbReference>
<name>A0A143WWV8_9ENTR</name>
<evidence type="ECO:0000256" key="2">
    <source>
        <dbReference type="ARBA" id="ARBA00022730"/>
    </source>
</evidence>
<dbReference type="GO" id="GO:0003735">
    <property type="term" value="F:structural constituent of ribosome"/>
    <property type="evidence" value="ECO:0007669"/>
    <property type="project" value="InterPro"/>
</dbReference>
<accession>A0A143WWV8</accession>
<dbReference type="SUPFAM" id="SSF55653">
    <property type="entry name" value="Ribosomal protein L9 C-domain"/>
    <property type="match status" value="1"/>
</dbReference>
<dbReference type="GO" id="GO:0006412">
    <property type="term" value="P:translation"/>
    <property type="evidence" value="ECO:0007669"/>
    <property type="project" value="UniProtKB-UniRule"/>
</dbReference>
<organism evidence="9 10">
    <name type="scientific">Candidatus Hoaglandella endobia</name>
    <dbReference type="NCBI Taxonomy" id="1778263"/>
    <lineage>
        <taxon>Bacteria</taxon>
        <taxon>Pseudomonadati</taxon>
        <taxon>Pseudomonadota</taxon>
        <taxon>Gammaproteobacteria</taxon>
        <taxon>Enterobacterales</taxon>
        <taxon>Enterobacteriaceae</taxon>
        <taxon>Candidatus Hoaglandella</taxon>
    </lineage>
</organism>
<evidence type="ECO:0000313" key="10">
    <source>
        <dbReference type="Proteomes" id="UP000095477"/>
    </source>
</evidence>
<dbReference type="Gene3D" id="3.10.430.100">
    <property type="entry name" value="Ribosomal protein L9, C-terminal domain"/>
    <property type="match status" value="1"/>
</dbReference>
<dbReference type="InterPro" id="IPR036935">
    <property type="entry name" value="Ribosomal_bL9_N_sf"/>
</dbReference>
<dbReference type="OrthoDB" id="9788336at2"/>
<reference evidence="10" key="1">
    <citation type="submission" date="2016-01" db="EMBL/GenBank/DDBJ databases">
        <authorList>
            <person name="Husnik F."/>
        </authorList>
    </citation>
    <scope>NUCLEOTIDE SEQUENCE [LARGE SCALE GENOMIC DNA]</scope>
</reference>
<evidence type="ECO:0000313" key="9">
    <source>
        <dbReference type="EMBL" id="CUX97394.1"/>
    </source>
</evidence>
<dbReference type="EMBL" id="LN999835">
    <property type="protein sequence ID" value="CUX97394.1"/>
    <property type="molecule type" value="Genomic_DNA"/>
</dbReference>
<dbReference type="NCBIfam" id="TIGR00158">
    <property type="entry name" value="L9"/>
    <property type="match status" value="1"/>
</dbReference>
<dbReference type="GO" id="GO:0019843">
    <property type="term" value="F:rRNA binding"/>
    <property type="evidence" value="ECO:0007669"/>
    <property type="project" value="UniProtKB-UniRule"/>
</dbReference>
<dbReference type="PATRIC" id="fig|1778263.3.peg.480"/>
<dbReference type="InterPro" id="IPR020594">
    <property type="entry name" value="Ribosomal_bL9_bac/chp"/>
</dbReference>
<feature type="domain" description="Ribosomal protein L9" evidence="8">
    <location>
        <begin position="13"/>
        <end position="40"/>
    </location>
</feature>
<dbReference type="STRING" id="1778263.TPER_HE00485"/>
<comment type="function">
    <text evidence="7">Binds to the 23S rRNA.</text>
</comment>
<evidence type="ECO:0000256" key="3">
    <source>
        <dbReference type="ARBA" id="ARBA00022884"/>
    </source>
</evidence>
<evidence type="ECO:0000256" key="5">
    <source>
        <dbReference type="ARBA" id="ARBA00023274"/>
    </source>
</evidence>
<comment type="similarity">
    <text evidence="1 7">Belongs to the bacterial ribosomal protein bL9 family.</text>
</comment>
<dbReference type="KEGG" id="hed:TPER_HE00485"/>
<dbReference type="FunFam" id="3.10.430.100:FF:000001">
    <property type="entry name" value="50S ribosomal protein L9"/>
    <property type="match status" value="1"/>
</dbReference>
<dbReference type="InterPro" id="IPR036791">
    <property type="entry name" value="Ribosomal_bL9_C_sf"/>
</dbReference>
<dbReference type="PROSITE" id="PS00651">
    <property type="entry name" value="RIBOSOMAL_L9"/>
    <property type="match status" value="1"/>
</dbReference>
<dbReference type="Pfam" id="PF03948">
    <property type="entry name" value="Ribosomal_L9_C"/>
    <property type="match status" value="1"/>
</dbReference>
<dbReference type="GO" id="GO:0005840">
    <property type="term" value="C:ribosome"/>
    <property type="evidence" value="ECO:0007669"/>
    <property type="project" value="UniProtKB-KW"/>
</dbReference>
<evidence type="ECO:0000259" key="8">
    <source>
        <dbReference type="PROSITE" id="PS00651"/>
    </source>
</evidence>
<keyword evidence="4 7" id="KW-0689">Ribosomal protein</keyword>
<dbReference type="AlphaFoldDB" id="A0A143WWV8"/>
<dbReference type="InterPro" id="IPR020070">
    <property type="entry name" value="Ribosomal_bL9_N"/>
</dbReference>
<proteinExistence type="inferred from homology"/>
<dbReference type="InterPro" id="IPR000244">
    <property type="entry name" value="Ribosomal_bL9"/>
</dbReference>
<keyword evidence="2 7" id="KW-0699">rRNA-binding</keyword>
<dbReference type="Pfam" id="PF01281">
    <property type="entry name" value="Ribosomal_L9_N"/>
    <property type="match status" value="1"/>
</dbReference>
<keyword evidence="10" id="KW-1185">Reference proteome</keyword>
<dbReference type="RefSeq" id="WP_067568087.1">
    <property type="nucleotide sequence ID" value="NZ_LN999835.1"/>
</dbReference>
<evidence type="ECO:0000256" key="6">
    <source>
        <dbReference type="ARBA" id="ARBA00035292"/>
    </source>
</evidence>
<dbReference type="Proteomes" id="UP000095477">
    <property type="component" value="Chromosome I"/>
</dbReference>
<keyword evidence="3 7" id="KW-0694">RNA-binding</keyword>
<sequence length="152" mass="16226">MQVILLDKLAKLGNLGEQVNVKAGYARNFLFPNGKAVSATKKNVEYFLARRAELEAKLAEIKALAVARAKKITELGNVTITSKAGNEGKLFGSIGTKNIAEAITAAGVNVAKSEIRLTNGILRTIGHHEVRIQVHSEVFASLNVIVVADCSS</sequence>
<evidence type="ECO:0000256" key="7">
    <source>
        <dbReference type="HAMAP-Rule" id="MF_00503"/>
    </source>
</evidence>
<protein>
    <recommendedName>
        <fullName evidence="6 7">Large ribosomal subunit protein bL9</fullName>
    </recommendedName>
</protein>
<evidence type="ECO:0000256" key="1">
    <source>
        <dbReference type="ARBA" id="ARBA00010605"/>
    </source>
</evidence>
<dbReference type="InterPro" id="IPR009027">
    <property type="entry name" value="Ribosomal_bL9/RNase_H1_N"/>
</dbReference>
<dbReference type="GO" id="GO:1990904">
    <property type="term" value="C:ribonucleoprotein complex"/>
    <property type="evidence" value="ECO:0007669"/>
    <property type="project" value="UniProtKB-KW"/>
</dbReference>
<dbReference type="Gene3D" id="3.40.5.10">
    <property type="entry name" value="Ribosomal protein L9, N-terminal domain"/>
    <property type="match status" value="1"/>
</dbReference>